<dbReference type="EMBL" id="JACAZH010000014">
    <property type="protein sequence ID" value="KAF7350780.1"/>
    <property type="molecule type" value="Genomic_DNA"/>
</dbReference>
<reference evidence="2" key="1">
    <citation type="submission" date="2020-05" db="EMBL/GenBank/DDBJ databases">
        <title>Mycena genomes resolve the evolution of fungal bioluminescence.</title>
        <authorList>
            <person name="Tsai I.J."/>
        </authorList>
    </citation>
    <scope>NUCLEOTIDE SEQUENCE</scope>
    <source>
        <strain evidence="2">160909Yilan</strain>
    </source>
</reference>
<keyword evidence="1" id="KW-0812">Transmembrane</keyword>
<feature type="transmembrane region" description="Helical" evidence="1">
    <location>
        <begin position="142"/>
        <end position="161"/>
    </location>
</feature>
<evidence type="ECO:0000313" key="3">
    <source>
        <dbReference type="Proteomes" id="UP000623467"/>
    </source>
</evidence>
<dbReference type="Proteomes" id="UP000623467">
    <property type="component" value="Unassembled WGS sequence"/>
</dbReference>
<organism evidence="2 3">
    <name type="scientific">Mycena sanguinolenta</name>
    <dbReference type="NCBI Taxonomy" id="230812"/>
    <lineage>
        <taxon>Eukaryota</taxon>
        <taxon>Fungi</taxon>
        <taxon>Dikarya</taxon>
        <taxon>Basidiomycota</taxon>
        <taxon>Agaricomycotina</taxon>
        <taxon>Agaricomycetes</taxon>
        <taxon>Agaricomycetidae</taxon>
        <taxon>Agaricales</taxon>
        <taxon>Marasmiineae</taxon>
        <taxon>Mycenaceae</taxon>
        <taxon>Mycena</taxon>
    </lineage>
</organism>
<keyword evidence="1" id="KW-0472">Membrane</keyword>
<feature type="transmembrane region" description="Helical" evidence="1">
    <location>
        <begin position="193"/>
        <end position="217"/>
    </location>
</feature>
<feature type="transmembrane region" description="Helical" evidence="1">
    <location>
        <begin position="223"/>
        <end position="248"/>
    </location>
</feature>
<name>A0A8H6Y2Y7_9AGAR</name>
<dbReference type="OrthoDB" id="2796521at2759"/>
<proteinExistence type="predicted"/>
<dbReference type="AlphaFoldDB" id="A0A8H6Y2Y7"/>
<keyword evidence="3" id="KW-1185">Reference proteome</keyword>
<keyword evidence="1" id="KW-1133">Transmembrane helix</keyword>
<accession>A0A8H6Y2Y7</accession>
<protein>
    <submittedName>
        <fullName evidence="2">Uncharacterized protein</fullName>
    </submittedName>
</protein>
<comment type="caution">
    <text evidence="2">The sequence shown here is derived from an EMBL/GenBank/DDBJ whole genome shotgun (WGS) entry which is preliminary data.</text>
</comment>
<evidence type="ECO:0000256" key="1">
    <source>
        <dbReference type="SAM" id="Phobius"/>
    </source>
</evidence>
<gene>
    <name evidence="2" type="ORF">MSAN_01639200</name>
</gene>
<evidence type="ECO:0000313" key="2">
    <source>
        <dbReference type="EMBL" id="KAF7350780.1"/>
    </source>
</evidence>
<sequence>MGSAPSILEKTPQEHAEAAAQYLEKQREVAIWPPQPIVPAGYVRVQFYGYRYKVRDGLRPDMETVLPLEKNGDLSLFAVRRLWGLESSSIIDPLELKIGFTADPNWLSAGAVKELVAKHGCIKVIEPYASYETLIKRQLRHVALAGISALNSWSVLALAGVRDDSRTMFRLVKHLSGPYSIGKSRVVIDWARAANLVIFLAVLFCLFTGKNICLPLLRLGDAVVNLVAASSGLTLGFWACLATIFFAAPEAYTKTLEMTDEKVLFVLSG</sequence>